<organism evidence="1 2">
    <name type="scientific">Glaciecola siphonariae</name>
    <dbReference type="NCBI Taxonomy" id="521012"/>
    <lineage>
        <taxon>Bacteria</taxon>
        <taxon>Pseudomonadati</taxon>
        <taxon>Pseudomonadota</taxon>
        <taxon>Gammaproteobacteria</taxon>
        <taxon>Alteromonadales</taxon>
        <taxon>Alteromonadaceae</taxon>
        <taxon>Glaciecola</taxon>
    </lineage>
</organism>
<dbReference type="Proteomes" id="UP001595897">
    <property type="component" value="Unassembled WGS sequence"/>
</dbReference>
<name>A0ABV9LSW5_9ALTE</name>
<gene>
    <name evidence="1" type="ORF">ACFO4O_00305</name>
</gene>
<comment type="caution">
    <text evidence="1">The sequence shown here is derived from an EMBL/GenBank/DDBJ whole genome shotgun (WGS) entry which is preliminary data.</text>
</comment>
<reference evidence="2" key="1">
    <citation type="journal article" date="2019" name="Int. J. Syst. Evol. Microbiol.">
        <title>The Global Catalogue of Microorganisms (GCM) 10K type strain sequencing project: providing services to taxonomists for standard genome sequencing and annotation.</title>
        <authorList>
            <consortium name="The Broad Institute Genomics Platform"/>
            <consortium name="The Broad Institute Genome Sequencing Center for Infectious Disease"/>
            <person name="Wu L."/>
            <person name="Ma J."/>
        </authorList>
    </citation>
    <scope>NUCLEOTIDE SEQUENCE [LARGE SCALE GENOMIC DNA]</scope>
    <source>
        <strain evidence="2">KACC 12507</strain>
    </source>
</reference>
<accession>A0ABV9LSW5</accession>
<sequence length="64" mass="7366">MFGIFKSDPSKKLRKTYDMKLEQAMHAQRKGDIKTYSMLTAEAEAIWAQIEALKENSDKKQSAE</sequence>
<dbReference type="EMBL" id="JBHSGU010000001">
    <property type="protein sequence ID" value="MFC4698598.1"/>
    <property type="molecule type" value="Genomic_DNA"/>
</dbReference>
<dbReference type="InterPro" id="IPR045493">
    <property type="entry name" value="DUF6435"/>
</dbReference>
<keyword evidence="2" id="KW-1185">Reference proteome</keyword>
<evidence type="ECO:0000313" key="2">
    <source>
        <dbReference type="Proteomes" id="UP001595897"/>
    </source>
</evidence>
<dbReference type="Pfam" id="PF20027">
    <property type="entry name" value="DUF6435"/>
    <property type="match status" value="1"/>
</dbReference>
<dbReference type="NCBIfam" id="NF033487">
    <property type="entry name" value="Lacal_2735_fam"/>
    <property type="match status" value="1"/>
</dbReference>
<protein>
    <submittedName>
        <fullName evidence="1">DUF6435 family protein</fullName>
    </submittedName>
</protein>
<evidence type="ECO:0000313" key="1">
    <source>
        <dbReference type="EMBL" id="MFC4698598.1"/>
    </source>
</evidence>
<proteinExistence type="predicted"/>
<dbReference type="RefSeq" id="WP_382405193.1">
    <property type="nucleotide sequence ID" value="NZ_JBHSGU010000001.1"/>
</dbReference>